<keyword evidence="13" id="KW-1185">Reference proteome</keyword>
<dbReference type="HAMAP" id="MF_00105">
    <property type="entry name" value="GreA_GreB"/>
    <property type="match status" value="1"/>
</dbReference>
<accession>A0A934K2L8</accession>
<dbReference type="Gene3D" id="1.10.287.180">
    <property type="entry name" value="Transcription elongation factor, GreA/GreB, N-terminal domain"/>
    <property type="match status" value="1"/>
</dbReference>
<comment type="similarity">
    <text evidence="1 8 9">Belongs to the GreA/GreB family.</text>
</comment>
<evidence type="ECO:0000256" key="7">
    <source>
        <dbReference type="ARBA" id="ARBA00030776"/>
    </source>
</evidence>
<evidence type="ECO:0000256" key="1">
    <source>
        <dbReference type="ARBA" id="ARBA00008213"/>
    </source>
</evidence>
<keyword evidence="12" id="KW-0648">Protein biosynthesis</keyword>
<dbReference type="EMBL" id="JAEKNR010000126">
    <property type="protein sequence ID" value="MBJ7598779.1"/>
    <property type="molecule type" value="Genomic_DNA"/>
</dbReference>
<evidence type="ECO:0000256" key="9">
    <source>
        <dbReference type="RuleBase" id="RU000556"/>
    </source>
</evidence>
<dbReference type="GO" id="GO:0032784">
    <property type="term" value="P:regulation of DNA-templated transcription elongation"/>
    <property type="evidence" value="ECO:0007669"/>
    <property type="project" value="UniProtKB-UniRule"/>
</dbReference>
<dbReference type="Gene3D" id="3.10.50.30">
    <property type="entry name" value="Transcription elongation factor, GreA/GreB, C-terminal domain"/>
    <property type="match status" value="1"/>
</dbReference>
<comment type="caution">
    <text evidence="12">The sequence shown here is derived from an EMBL/GenBank/DDBJ whole genome shotgun (WGS) entry which is preliminary data.</text>
</comment>
<evidence type="ECO:0000256" key="5">
    <source>
        <dbReference type="ARBA" id="ARBA00023163"/>
    </source>
</evidence>
<keyword evidence="3 8" id="KW-0805">Transcription regulation</keyword>
<evidence type="ECO:0000259" key="10">
    <source>
        <dbReference type="Pfam" id="PF01272"/>
    </source>
</evidence>
<dbReference type="PANTHER" id="PTHR30437">
    <property type="entry name" value="TRANSCRIPTION ELONGATION FACTOR GREA"/>
    <property type="match status" value="1"/>
</dbReference>
<proteinExistence type="inferred from homology"/>
<dbReference type="InterPro" id="IPR036953">
    <property type="entry name" value="GreA/GreB_C_sf"/>
</dbReference>
<evidence type="ECO:0000256" key="3">
    <source>
        <dbReference type="ARBA" id="ARBA00023015"/>
    </source>
</evidence>
<dbReference type="InterPro" id="IPR036805">
    <property type="entry name" value="Tscrpt_elong_fac_GreA/B_N_sf"/>
</dbReference>
<feature type="domain" description="Transcription elongation factor GreA/GreB N-terminal" evidence="11">
    <location>
        <begin position="7"/>
        <end position="74"/>
    </location>
</feature>
<protein>
    <recommendedName>
        <fullName evidence="2 8">Transcription elongation factor GreA</fullName>
    </recommendedName>
    <alternativeName>
        <fullName evidence="7 8">Transcript cleavage factor GreA</fullName>
    </alternativeName>
</protein>
<dbReference type="Pfam" id="PF01272">
    <property type="entry name" value="GreA_GreB"/>
    <property type="match status" value="1"/>
</dbReference>
<dbReference type="InterPro" id="IPR006359">
    <property type="entry name" value="Tscrpt_elong_fac_GreA"/>
</dbReference>
<evidence type="ECO:0000259" key="11">
    <source>
        <dbReference type="Pfam" id="PF03449"/>
    </source>
</evidence>
<dbReference type="NCBIfam" id="NF001263">
    <property type="entry name" value="PRK00226.1-4"/>
    <property type="match status" value="1"/>
</dbReference>
<dbReference type="AlphaFoldDB" id="A0A934K2L8"/>
<keyword evidence="4 8" id="KW-0238">DNA-binding</keyword>
<dbReference type="PIRSF" id="PIRSF006092">
    <property type="entry name" value="GreA_GreB"/>
    <property type="match status" value="1"/>
</dbReference>
<name>A0A934K2L8_9BACT</name>
<keyword evidence="5 8" id="KW-0804">Transcription</keyword>
<organism evidence="12 13">
    <name type="scientific">Candidatus Nephthysia bennettiae</name>
    <dbReference type="NCBI Taxonomy" id="3127016"/>
    <lineage>
        <taxon>Bacteria</taxon>
        <taxon>Bacillati</taxon>
        <taxon>Candidatus Dormiibacterota</taxon>
        <taxon>Candidatus Dormibacteria</taxon>
        <taxon>Candidatus Dormibacterales</taxon>
        <taxon>Candidatus Dormibacteraceae</taxon>
        <taxon>Candidatus Nephthysia</taxon>
    </lineage>
</organism>
<dbReference type="GO" id="GO:0003677">
    <property type="term" value="F:DNA binding"/>
    <property type="evidence" value="ECO:0007669"/>
    <property type="project" value="UniProtKB-UniRule"/>
</dbReference>
<evidence type="ECO:0000313" key="13">
    <source>
        <dbReference type="Proteomes" id="UP000612893"/>
    </source>
</evidence>
<feature type="domain" description="Transcription elongation factor GreA/GreB C-terminal" evidence="10">
    <location>
        <begin position="84"/>
        <end position="157"/>
    </location>
</feature>
<dbReference type="SUPFAM" id="SSF46557">
    <property type="entry name" value="GreA transcript cleavage protein, N-terminal domain"/>
    <property type="match status" value="1"/>
</dbReference>
<dbReference type="PANTHER" id="PTHR30437:SF4">
    <property type="entry name" value="TRANSCRIPTION ELONGATION FACTOR GREA"/>
    <property type="match status" value="1"/>
</dbReference>
<reference evidence="12" key="1">
    <citation type="submission" date="2020-10" db="EMBL/GenBank/DDBJ databases">
        <title>Ca. Dormibacterota MAGs.</title>
        <authorList>
            <person name="Montgomery K."/>
        </authorList>
    </citation>
    <scope>NUCLEOTIDE SEQUENCE [LARGE SCALE GENOMIC DNA]</scope>
    <source>
        <strain evidence="12">SC8812_S17_10</strain>
    </source>
</reference>
<dbReference type="FunFam" id="1.10.287.180:FF:000001">
    <property type="entry name" value="Transcription elongation factor GreA"/>
    <property type="match status" value="1"/>
</dbReference>
<gene>
    <name evidence="8 12" type="primary">greA</name>
    <name evidence="12" type="ORF">JF922_11935</name>
</gene>
<dbReference type="NCBIfam" id="TIGR01462">
    <property type="entry name" value="greA"/>
    <property type="match status" value="1"/>
</dbReference>
<evidence type="ECO:0000256" key="4">
    <source>
        <dbReference type="ARBA" id="ARBA00023125"/>
    </source>
</evidence>
<evidence type="ECO:0000256" key="8">
    <source>
        <dbReference type="HAMAP-Rule" id="MF_00105"/>
    </source>
</evidence>
<evidence type="ECO:0000256" key="6">
    <source>
        <dbReference type="ARBA" id="ARBA00024916"/>
    </source>
</evidence>
<keyword evidence="12" id="KW-0251">Elongation factor</keyword>
<evidence type="ECO:0000256" key="2">
    <source>
        <dbReference type="ARBA" id="ARBA00013729"/>
    </source>
</evidence>
<dbReference type="Proteomes" id="UP000612893">
    <property type="component" value="Unassembled WGS sequence"/>
</dbReference>
<comment type="function">
    <text evidence="6 8 9">Necessary for efficient RNA polymerase transcription elongation past template-encoded arresting sites. The arresting sites in DNA have the property of trapping a certain fraction of elongating RNA polymerases that pass through, resulting in locked ternary complexes. Cleavage of the nascent transcript by cleavage factors such as GreA or GreB allows the resumption of elongation from the new 3'terminus. GreA releases sequences of 2 to 3 nucleotides.</text>
</comment>
<dbReference type="RefSeq" id="WP_338201985.1">
    <property type="nucleotide sequence ID" value="NZ_JAEKNR010000126.1"/>
</dbReference>
<dbReference type="GO" id="GO:0003746">
    <property type="term" value="F:translation elongation factor activity"/>
    <property type="evidence" value="ECO:0007669"/>
    <property type="project" value="UniProtKB-KW"/>
</dbReference>
<dbReference type="Pfam" id="PF03449">
    <property type="entry name" value="GreA_GreB_N"/>
    <property type="match status" value="1"/>
</dbReference>
<sequence length="157" mass="17055">MAAPQDVPITPEGLADVRRELDHLVTVRRPDIVARIKAAREHGDLSENFEYHSARNEQSFIETRIIELDAIVKNHVLIEGRRAADRVELASTVTLVEEGGPPETYRIVGPAEADPGAGRVSFASAMGKALLGHRVGDEVDVHTPTGASYTVKIVSIE</sequence>
<dbReference type="SUPFAM" id="SSF54534">
    <property type="entry name" value="FKBP-like"/>
    <property type="match status" value="1"/>
</dbReference>
<dbReference type="InterPro" id="IPR022691">
    <property type="entry name" value="Tscrpt_elong_fac_GreA/B_N"/>
</dbReference>
<dbReference type="InterPro" id="IPR001437">
    <property type="entry name" value="Tscrpt_elong_fac_GreA/B_C"/>
</dbReference>
<evidence type="ECO:0000313" key="12">
    <source>
        <dbReference type="EMBL" id="MBJ7598779.1"/>
    </source>
</evidence>
<dbReference type="InterPro" id="IPR028624">
    <property type="entry name" value="Tscrpt_elong_fac_GreA/B"/>
</dbReference>
<dbReference type="InterPro" id="IPR023459">
    <property type="entry name" value="Tscrpt_elong_fac_GreA/B_fam"/>
</dbReference>